<sequence>MESVMHPDTSSTHTGRTSRFAAAGVALMGASLIAATPVAPVLPSTQHHAVQLTADFLGLSSLFERTADNVTDLINNANVFDVIGQVGSNWFDYGHLIIGMENAPLDDRPQDPEPRTITSGFAGIGEALDKMIFGAPGMAQGHEKYPGLEGLFEQISGSLKDGDIYGAFNYVNIWLLYGIEEAGKALGPVLSIPAREMENISSLFNEFTGPLVGWAMIKQVADVLMSPAIGAIYQTLQNTSEFFSGDIGALFNMPADVLNTVLNGYIVPETESVFRGLLTENGLFDLLLNQWPARAAEALEVGTADLPVNAVELLSGAEAGPDLLDGAALDSGALDGGLLSGGLLDVFGL</sequence>
<accession>A0A7I7R898</accession>
<dbReference type="EMBL" id="MVHZ01000024">
    <property type="protein sequence ID" value="ORA98182.1"/>
    <property type="molecule type" value="Genomic_DNA"/>
</dbReference>
<organism evidence="1 2">
    <name type="scientific">Mycolicibacter minnesotensis</name>
    <dbReference type="NCBI Taxonomy" id="1118379"/>
    <lineage>
        <taxon>Bacteria</taxon>
        <taxon>Bacillati</taxon>
        <taxon>Actinomycetota</taxon>
        <taxon>Actinomycetes</taxon>
        <taxon>Mycobacteriales</taxon>
        <taxon>Mycobacteriaceae</taxon>
        <taxon>Mycolicibacter</taxon>
    </lineage>
</organism>
<dbReference type="AlphaFoldDB" id="A0A7I7R898"/>
<dbReference type="RefSeq" id="WP_083027591.1">
    <property type="nucleotide sequence ID" value="NZ_AP022589.1"/>
</dbReference>
<keyword evidence="2" id="KW-1185">Reference proteome</keyword>
<name>A0A7I7R898_9MYCO</name>
<proteinExistence type="predicted"/>
<protein>
    <submittedName>
        <fullName evidence="1">Uncharacterized protein</fullName>
    </submittedName>
</protein>
<reference evidence="1 2" key="1">
    <citation type="submission" date="2017-02" db="EMBL/GenBank/DDBJ databases">
        <title>The new phylogeny of genus Mycobacterium.</title>
        <authorList>
            <person name="Tortoli E."/>
            <person name="Trovato A."/>
            <person name="Cirillo D.M."/>
        </authorList>
    </citation>
    <scope>NUCLEOTIDE SEQUENCE [LARGE SCALE GENOMIC DNA]</scope>
    <source>
        <strain evidence="1 2">DSM 45633</strain>
    </source>
</reference>
<evidence type="ECO:0000313" key="2">
    <source>
        <dbReference type="Proteomes" id="UP000192320"/>
    </source>
</evidence>
<evidence type="ECO:0000313" key="1">
    <source>
        <dbReference type="EMBL" id="ORA98182.1"/>
    </source>
</evidence>
<dbReference type="Proteomes" id="UP000192320">
    <property type="component" value="Unassembled WGS sequence"/>
</dbReference>
<gene>
    <name evidence="1" type="ORF">BST33_16970</name>
</gene>
<comment type="caution">
    <text evidence="1">The sequence shown here is derived from an EMBL/GenBank/DDBJ whole genome shotgun (WGS) entry which is preliminary data.</text>
</comment>